<evidence type="ECO:0000313" key="2">
    <source>
        <dbReference type="EMBL" id="KAK7116045.1"/>
    </source>
</evidence>
<dbReference type="SUPFAM" id="SSF54695">
    <property type="entry name" value="POZ domain"/>
    <property type="match status" value="1"/>
</dbReference>
<dbReference type="PANTHER" id="PTHR22744:SF17">
    <property type="entry name" value="BTB DOMAIN-CONTAINING PROTEIN"/>
    <property type="match status" value="1"/>
</dbReference>
<dbReference type="InterPro" id="IPR000210">
    <property type="entry name" value="BTB/POZ_dom"/>
</dbReference>
<feature type="domain" description="BTB" evidence="1">
    <location>
        <begin position="21"/>
        <end position="80"/>
    </location>
</feature>
<dbReference type="PROSITE" id="PS50097">
    <property type="entry name" value="BTB"/>
    <property type="match status" value="1"/>
</dbReference>
<dbReference type="Proteomes" id="UP001374579">
    <property type="component" value="Unassembled WGS sequence"/>
</dbReference>
<dbReference type="SMART" id="SM00225">
    <property type="entry name" value="BTB"/>
    <property type="match status" value="1"/>
</dbReference>
<sequence length="187" mass="21728">MSVKQEEVSSSSPFDVADTFTDVTFDVEGKQLHFSKHLLQMSSPVFDRMFTSDFKEKESSVIPLPGKTYQAMDTFLRQLHPAHCWKPITDGDLEALLQLADEYQVKHVQERCQKFMEAQISTSYITCVLLYLRLCDKHKFEQTRTKAIESLASQGRVKTWESCDEFKQLTLSTKYDLVRARCLRLDR</sequence>
<gene>
    <name evidence="2" type="ORF">V1264_001799</name>
</gene>
<comment type="caution">
    <text evidence="2">The sequence shown here is derived from an EMBL/GenBank/DDBJ whole genome shotgun (WGS) entry which is preliminary data.</text>
</comment>
<evidence type="ECO:0000313" key="3">
    <source>
        <dbReference type="Proteomes" id="UP001374579"/>
    </source>
</evidence>
<accession>A0AAN9GRB3</accession>
<keyword evidence="3" id="KW-1185">Reference proteome</keyword>
<organism evidence="2 3">
    <name type="scientific">Littorina saxatilis</name>
    <dbReference type="NCBI Taxonomy" id="31220"/>
    <lineage>
        <taxon>Eukaryota</taxon>
        <taxon>Metazoa</taxon>
        <taxon>Spiralia</taxon>
        <taxon>Lophotrochozoa</taxon>
        <taxon>Mollusca</taxon>
        <taxon>Gastropoda</taxon>
        <taxon>Caenogastropoda</taxon>
        <taxon>Littorinimorpha</taxon>
        <taxon>Littorinoidea</taxon>
        <taxon>Littorinidae</taxon>
        <taxon>Littorina</taxon>
    </lineage>
</organism>
<dbReference type="PANTHER" id="PTHR22744">
    <property type="entry name" value="HELIX LOOP HELIX PROTEIN 21-RELATED"/>
    <property type="match status" value="1"/>
</dbReference>
<dbReference type="InterPro" id="IPR011333">
    <property type="entry name" value="SKP1/BTB/POZ_sf"/>
</dbReference>
<reference evidence="2 3" key="1">
    <citation type="submission" date="2024-02" db="EMBL/GenBank/DDBJ databases">
        <title>Chromosome-scale genome assembly of the rough periwinkle Littorina saxatilis.</title>
        <authorList>
            <person name="De Jode A."/>
            <person name="Faria R."/>
            <person name="Formenti G."/>
            <person name="Sims Y."/>
            <person name="Smith T.P."/>
            <person name="Tracey A."/>
            <person name="Wood J.M.D."/>
            <person name="Zagrodzka Z.B."/>
            <person name="Johannesson K."/>
            <person name="Butlin R.K."/>
            <person name="Leder E.H."/>
        </authorList>
    </citation>
    <scope>NUCLEOTIDE SEQUENCE [LARGE SCALE GENOMIC DNA]</scope>
    <source>
        <strain evidence="2">Snail1</strain>
        <tissue evidence="2">Muscle</tissue>
    </source>
</reference>
<evidence type="ECO:0000259" key="1">
    <source>
        <dbReference type="PROSITE" id="PS50097"/>
    </source>
</evidence>
<name>A0AAN9GRB3_9CAEN</name>
<dbReference type="AlphaFoldDB" id="A0AAN9GRB3"/>
<dbReference type="EMBL" id="JBAMIC010000001">
    <property type="protein sequence ID" value="KAK7116045.1"/>
    <property type="molecule type" value="Genomic_DNA"/>
</dbReference>
<dbReference type="Pfam" id="PF00651">
    <property type="entry name" value="BTB"/>
    <property type="match status" value="1"/>
</dbReference>
<dbReference type="Gene3D" id="3.30.710.10">
    <property type="entry name" value="Potassium Channel Kv1.1, Chain A"/>
    <property type="match status" value="1"/>
</dbReference>
<protein>
    <recommendedName>
        <fullName evidence="1">BTB domain-containing protein</fullName>
    </recommendedName>
</protein>
<proteinExistence type="predicted"/>